<dbReference type="AlphaFoldDB" id="I0S6M4"/>
<dbReference type="RefSeq" id="WP_003038497.1">
    <property type="nucleotide sequence ID" value="NZ_AICP01000073.1"/>
</dbReference>
<organism evidence="1 2">
    <name type="scientific">Streptococcus anginosus subsp. whileyi CCUG 39159</name>
    <dbReference type="NCBI Taxonomy" id="1095729"/>
    <lineage>
        <taxon>Bacteria</taxon>
        <taxon>Bacillati</taxon>
        <taxon>Bacillota</taxon>
        <taxon>Bacilli</taxon>
        <taxon>Lactobacillales</taxon>
        <taxon>Streptococcaceae</taxon>
        <taxon>Streptococcus</taxon>
        <taxon>Streptococcus anginosus group</taxon>
    </lineage>
</organism>
<evidence type="ECO:0000313" key="2">
    <source>
        <dbReference type="Proteomes" id="UP000003245"/>
    </source>
</evidence>
<dbReference type="PATRIC" id="fig|1095729.3.peg.2119"/>
<gene>
    <name evidence="1" type="ORF">HMPREF1043_0170</name>
</gene>
<name>I0S6M4_STRAP</name>
<accession>I0S6M4</accession>
<keyword evidence="2" id="KW-1185">Reference proteome</keyword>
<comment type="caution">
    <text evidence="1">The sequence shown here is derived from an EMBL/GenBank/DDBJ whole genome shotgun (WGS) entry which is preliminary data.</text>
</comment>
<sequence>MKENKRNPTSKKEDVGLTYKDKKEEQKINQIEGYTVTVRFSDNGLRLEHLIDAYIQEKLFVT</sequence>
<reference evidence="1 2" key="1">
    <citation type="submission" date="2012-01" db="EMBL/GenBank/DDBJ databases">
        <authorList>
            <person name="Harkins D.M."/>
            <person name="Madupu R."/>
            <person name="Durkin A.S."/>
            <person name="Torralba M."/>
            <person name="Methe B."/>
            <person name="Sutton G.G."/>
            <person name="Nelson K.E."/>
        </authorList>
    </citation>
    <scope>NUCLEOTIDE SEQUENCE [LARGE SCALE GENOMIC DNA]</scope>
    <source>
        <strain evidence="1 2">CCUG 39159</strain>
    </source>
</reference>
<protein>
    <submittedName>
        <fullName evidence="1">Uncharacterized protein</fullName>
    </submittedName>
</protein>
<evidence type="ECO:0000313" key="1">
    <source>
        <dbReference type="EMBL" id="EID19027.1"/>
    </source>
</evidence>
<dbReference type="EMBL" id="AICP01000073">
    <property type="protein sequence ID" value="EID19027.1"/>
    <property type="molecule type" value="Genomic_DNA"/>
</dbReference>
<proteinExistence type="predicted"/>
<dbReference type="Proteomes" id="UP000003245">
    <property type="component" value="Unassembled WGS sequence"/>
</dbReference>